<reference evidence="1 2" key="1">
    <citation type="submission" date="2006-12" db="EMBL/GenBank/DDBJ databases">
        <authorList>
            <person name="Hendrix L."/>
            <person name="Mohamoud Y."/>
            <person name="Radune D."/>
            <person name="Shvartsbeyn A."/>
            <person name="Daugherty S."/>
            <person name="Dodson R."/>
            <person name="Durkin A.S."/>
            <person name="Harkins D."/>
            <person name="Huot H."/>
            <person name="Kothari S.P."/>
            <person name="Madupu R."/>
            <person name="Li J."/>
            <person name="Nelson W.C."/>
            <person name="Shrivastava S."/>
            <person name="Giglio M.G."/>
            <person name="Haft D."/>
            <person name="Selengut J."/>
            <person name="Fraser-Ligget C."/>
            <person name="Seshadri R."/>
        </authorList>
    </citation>
    <scope>NUCLEOTIDE SEQUENCE [LARGE SCALE GENOMIC DNA]</scope>
    <source>
        <strain evidence="2">ATCC 35685 / NCTC 12138 / KC583</strain>
    </source>
</reference>
<gene>
    <name evidence="1" type="ordered locus">BARBAKC583_0885</name>
</gene>
<dbReference type="HOGENOM" id="CLU_3324955_0_0_5"/>
<evidence type="ECO:0000313" key="2">
    <source>
        <dbReference type="Proteomes" id="UP000000643"/>
    </source>
</evidence>
<organism evidence="1 2">
    <name type="scientific">Bartonella bacilliformis (strain ATCC 35685 / KC583 / Herrer 020/F12,63)</name>
    <dbReference type="NCBI Taxonomy" id="360095"/>
    <lineage>
        <taxon>Bacteria</taxon>
        <taxon>Pseudomonadati</taxon>
        <taxon>Pseudomonadota</taxon>
        <taxon>Alphaproteobacteria</taxon>
        <taxon>Hyphomicrobiales</taxon>
        <taxon>Bartonellaceae</taxon>
        <taxon>Bartonella</taxon>
    </lineage>
</organism>
<evidence type="ECO:0000313" key="1">
    <source>
        <dbReference type="EMBL" id="ABM44507.1"/>
    </source>
</evidence>
<proteinExistence type="predicted"/>
<dbReference type="AlphaFoldDB" id="A1UT67"/>
<dbReference type="KEGG" id="bbk:BARBAKC583_0885"/>
<dbReference type="EMBL" id="CP000524">
    <property type="protein sequence ID" value="ABM44507.1"/>
    <property type="molecule type" value="Genomic_DNA"/>
</dbReference>
<dbReference type="Proteomes" id="UP000000643">
    <property type="component" value="Chromosome"/>
</dbReference>
<sequence>MDLHNPGLDFYARLTKKKYLKKHYLHFNLADWSVNRGS</sequence>
<protein>
    <submittedName>
        <fullName evidence="1">Uncharacterized protein</fullName>
    </submittedName>
</protein>
<accession>A1UT67</accession>
<name>A1UT67_BARBK</name>